<dbReference type="SUPFAM" id="SSF53474">
    <property type="entry name" value="alpha/beta-Hydrolases"/>
    <property type="match status" value="1"/>
</dbReference>
<dbReference type="RefSeq" id="XP_001217163.1">
    <property type="nucleotide sequence ID" value="XM_001217162.1"/>
</dbReference>
<dbReference type="Pfam" id="PF00561">
    <property type="entry name" value="Abhydrolase_1"/>
    <property type="match status" value="1"/>
</dbReference>
<dbReference type="OrthoDB" id="8119704at2759"/>
<dbReference type="VEuPathDB" id="FungiDB:ATEG_08577"/>
<reference evidence="5" key="1">
    <citation type="submission" date="2005-09" db="EMBL/GenBank/DDBJ databases">
        <title>Annotation of the Aspergillus terreus NIH2624 genome.</title>
        <authorList>
            <person name="Birren B.W."/>
            <person name="Lander E.S."/>
            <person name="Galagan J.E."/>
            <person name="Nusbaum C."/>
            <person name="Devon K."/>
            <person name="Henn M."/>
            <person name="Ma L.-J."/>
            <person name="Jaffe D.B."/>
            <person name="Butler J."/>
            <person name="Alvarez P."/>
            <person name="Gnerre S."/>
            <person name="Grabherr M."/>
            <person name="Kleber M."/>
            <person name="Mauceli E.W."/>
            <person name="Brockman W."/>
            <person name="Rounsley S."/>
            <person name="Young S.K."/>
            <person name="LaButti K."/>
            <person name="Pushparaj V."/>
            <person name="DeCaprio D."/>
            <person name="Crawford M."/>
            <person name="Koehrsen M."/>
            <person name="Engels R."/>
            <person name="Montgomery P."/>
            <person name="Pearson M."/>
            <person name="Howarth C."/>
            <person name="Larson L."/>
            <person name="Luoma S."/>
            <person name="White J."/>
            <person name="Alvarado L."/>
            <person name="Kodira C.D."/>
            <person name="Zeng Q."/>
            <person name="Oleary S."/>
            <person name="Yandava C."/>
            <person name="Denning D.W."/>
            <person name="Nierman W.C."/>
            <person name="Milne T."/>
            <person name="Madden K."/>
        </authorList>
    </citation>
    <scope>NUCLEOTIDE SEQUENCE [LARGE SCALE GENOMIC DNA]</scope>
    <source>
        <strain evidence="5">NIH 2624 / FGSC A1156</strain>
    </source>
</reference>
<comment type="similarity">
    <text evidence="1">Belongs to the AB hydrolase superfamily.</text>
</comment>
<evidence type="ECO:0000256" key="1">
    <source>
        <dbReference type="ARBA" id="ARBA00008645"/>
    </source>
</evidence>
<dbReference type="PANTHER" id="PTHR46118:SF4">
    <property type="entry name" value="PROTEIN ABHD11"/>
    <property type="match status" value="1"/>
</dbReference>
<accession>Q0CCK7</accession>
<dbReference type="Proteomes" id="UP000007963">
    <property type="component" value="Unassembled WGS sequence"/>
</dbReference>
<evidence type="ECO:0000259" key="3">
    <source>
        <dbReference type="Pfam" id="PF00561"/>
    </source>
</evidence>
<dbReference type="InterPro" id="IPR000073">
    <property type="entry name" value="AB_hydrolase_1"/>
</dbReference>
<dbReference type="PANTHER" id="PTHR46118">
    <property type="entry name" value="PROTEIN ABHD11"/>
    <property type="match status" value="1"/>
</dbReference>
<dbReference type="GO" id="GO:0005739">
    <property type="term" value="C:mitochondrion"/>
    <property type="evidence" value="ECO:0007669"/>
    <property type="project" value="TreeGrafter"/>
</dbReference>
<dbReference type="eggNOG" id="KOG2382">
    <property type="taxonomic scope" value="Eukaryota"/>
</dbReference>
<organism evidence="4 5">
    <name type="scientific">Aspergillus terreus (strain NIH 2624 / FGSC A1156)</name>
    <dbReference type="NCBI Taxonomy" id="341663"/>
    <lineage>
        <taxon>Eukaryota</taxon>
        <taxon>Fungi</taxon>
        <taxon>Dikarya</taxon>
        <taxon>Ascomycota</taxon>
        <taxon>Pezizomycotina</taxon>
        <taxon>Eurotiomycetes</taxon>
        <taxon>Eurotiomycetidae</taxon>
        <taxon>Eurotiales</taxon>
        <taxon>Aspergillaceae</taxon>
        <taxon>Aspergillus</taxon>
        <taxon>Aspergillus subgen. Circumdati</taxon>
    </lineage>
</organism>
<keyword evidence="2" id="KW-0378">Hydrolase</keyword>
<name>Q0CCK7_ASPTN</name>
<dbReference type="GO" id="GO:0052689">
    <property type="term" value="F:carboxylic ester hydrolase activity"/>
    <property type="evidence" value="ECO:0007669"/>
    <property type="project" value="TreeGrafter"/>
</dbReference>
<dbReference type="AlphaFoldDB" id="Q0CCK7"/>
<dbReference type="InterPro" id="IPR029058">
    <property type="entry name" value="AB_hydrolase_fold"/>
</dbReference>
<dbReference type="GeneID" id="4323402"/>
<gene>
    <name evidence="4" type="ORF">ATEG_08577</name>
</gene>
<evidence type="ECO:0000313" key="5">
    <source>
        <dbReference type="Proteomes" id="UP000007963"/>
    </source>
</evidence>
<dbReference type="STRING" id="341663.Q0CCK7"/>
<evidence type="ECO:0000313" key="4">
    <source>
        <dbReference type="EMBL" id="EAU30709.1"/>
    </source>
</evidence>
<dbReference type="Gene3D" id="3.40.50.1820">
    <property type="entry name" value="alpha/beta hydrolase"/>
    <property type="match status" value="1"/>
</dbReference>
<dbReference type="HOGENOM" id="CLU_020336_53_0_1"/>
<sequence>MALTQCLKHMRALHTSIPSQRHVVPLAYELHGRGKPNSSHHDPILFLHGFLGSKRENRRVSRLLAHDLSRPVFALDLRNHGDSAHHPIHNYMAMALDVESFIKTHRLKRVTLIGHSMGAKTALALALHSPDIISNVVAIDNGPIRLPIPKDFQRYLVALEKVARSQIRSHAEGDRILADYEAASPHLSPNLTCVNILQSSAIRLWLLSNFIKDRRSPYLKLRLPLDILNTALGPLGDFPYMDEPVKFHRPTLFLRAHQSYYIPDHALPCVRNFFPQARVVDMDCGHWVVQDQPEEFRQVVVQFLRSGL</sequence>
<protein>
    <recommendedName>
        <fullName evidence="3">AB hydrolase-1 domain-containing protein</fullName>
    </recommendedName>
</protein>
<feature type="domain" description="AB hydrolase-1" evidence="3">
    <location>
        <begin position="43"/>
        <end position="289"/>
    </location>
</feature>
<evidence type="ECO:0000256" key="2">
    <source>
        <dbReference type="ARBA" id="ARBA00022801"/>
    </source>
</evidence>
<dbReference type="OMA" id="LITMHGL"/>
<dbReference type="EMBL" id="CH476606">
    <property type="protein sequence ID" value="EAU30709.1"/>
    <property type="molecule type" value="Genomic_DNA"/>
</dbReference>
<proteinExistence type="inferred from homology"/>